<dbReference type="RefSeq" id="WP_003422580.1">
    <property type="nucleotide sequence ID" value="NZ_BEHB01000024.1"/>
</dbReference>
<dbReference type="AlphaFoldDB" id="A0AAX3H3J2"/>
<gene>
    <name evidence="11" type="primary">resA</name>
    <name evidence="11" type="ORF">SAMEA1710456_03172</name>
</gene>
<feature type="transmembrane region" description="Helical" evidence="9">
    <location>
        <begin position="88"/>
        <end position="107"/>
    </location>
</feature>
<comment type="subcellular location">
    <subcellularLocation>
        <location evidence="1">Cell membrane</location>
        <topology evidence="1">Multi-pass membrane protein</topology>
    </subcellularLocation>
</comment>
<dbReference type="GO" id="GO:0005886">
    <property type="term" value="C:plasma membrane"/>
    <property type="evidence" value="ECO:0007669"/>
    <property type="project" value="UniProtKB-SubCell"/>
</dbReference>
<comment type="caution">
    <text evidence="11">The sequence shown here is derived from an EMBL/GenBank/DDBJ whole genome shotgun (WGS) entry which is preliminary data.</text>
</comment>
<proteinExistence type="inferred from homology"/>
<evidence type="ECO:0000313" key="11">
    <source>
        <dbReference type="EMBL" id="VFD55636.1"/>
    </source>
</evidence>
<dbReference type="SUPFAM" id="SSF52833">
    <property type="entry name" value="Thioredoxin-like"/>
    <property type="match status" value="1"/>
</dbReference>
<evidence type="ECO:0000256" key="4">
    <source>
        <dbReference type="ARBA" id="ARBA00022692"/>
    </source>
</evidence>
<dbReference type="InterPro" id="IPR036249">
    <property type="entry name" value="Thioredoxin-like_sf"/>
</dbReference>
<evidence type="ECO:0000259" key="10">
    <source>
        <dbReference type="PROSITE" id="PS51352"/>
    </source>
</evidence>
<dbReference type="PROSITE" id="PS00194">
    <property type="entry name" value="THIOREDOXIN_1"/>
    <property type="match status" value="1"/>
</dbReference>
<feature type="transmembrane region" description="Helical" evidence="9">
    <location>
        <begin position="53"/>
        <end position="82"/>
    </location>
</feature>
<dbReference type="GO" id="GO:0017004">
    <property type="term" value="P:cytochrome complex assembly"/>
    <property type="evidence" value="ECO:0007669"/>
    <property type="project" value="UniProtKB-KW"/>
</dbReference>
<feature type="transmembrane region" description="Helical" evidence="9">
    <location>
        <begin position="168"/>
        <end position="188"/>
    </location>
</feature>
<keyword evidence="7 9" id="KW-0472">Membrane</keyword>
<dbReference type="InterPro" id="IPR051790">
    <property type="entry name" value="Cytochrome_c-biogenesis_DsbD"/>
</dbReference>
<dbReference type="GO" id="GO:0016491">
    <property type="term" value="F:oxidoreductase activity"/>
    <property type="evidence" value="ECO:0007669"/>
    <property type="project" value="InterPro"/>
</dbReference>
<feature type="compositionally biased region" description="Basic and acidic residues" evidence="8">
    <location>
        <begin position="240"/>
        <end position="269"/>
    </location>
</feature>
<keyword evidence="5" id="KW-0201">Cytochrome c-type biogenesis</keyword>
<evidence type="ECO:0000256" key="2">
    <source>
        <dbReference type="ARBA" id="ARBA00006143"/>
    </source>
</evidence>
<feature type="region of interest" description="Disordered" evidence="8">
    <location>
        <begin position="237"/>
        <end position="282"/>
    </location>
</feature>
<dbReference type="PANTHER" id="PTHR31272:SF4">
    <property type="entry name" value="CYTOCHROME C-TYPE BIOGENESIS PROTEIN HI_1454-RELATED"/>
    <property type="match status" value="1"/>
</dbReference>
<evidence type="ECO:0000256" key="8">
    <source>
        <dbReference type="SAM" id="MobiDB-lite"/>
    </source>
</evidence>
<accession>A0AAX3H3J2</accession>
<evidence type="ECO:0000256" key="3">
    <source>
        <dbReference type="ARBA" id="ARBA00022475"/>
    </source>
</evidence>
<dbReference type="Proteomes" id="UP000346772">
    <property type="component" value="Unassembled WGS sequence"/>
</dbReference>
<keyword evidence="4 9" id="KW-0812">Transmembrane</keyword>
<dbReference type="InterPro" id="IPR017937">
    <property type="entry name" value="Thioredoxin_CS"/>
</dbReference>
<feature type="transmembrane region" description="Helical" evidence="9">
    <location>
        <begin position="6"/>
        <end position="32"/>
    </location>
</feature>
<dbReference type="Gene3D" id="3.40.30.10">
    <property type="entry name" value="Glutaredoxin"/>
    <property type="match status" value="1"/>
</dbReference>
<dbReference type="PROSITE" id="PS51352">
    <property type="entry name" value="THIOREDOXIN_2"/>
    <property type="match status" value="1"/>
</dbReference>
<keyword evidence="3" id="KW-1003">Cell membrane</keyword>
<feature type="transmembrane region" description="Helical" evidence="9">
    <location>
        <begin position="128"/>
        <end position="156"/>
    </location>
</feature>
<dbReference type="EMBL" id="CAADAT010000023">
    <property type="protein sequence ID" value="VFD55636.1"/>
    <property type="molecule type" value="Genomic_DNA"/>
</dbReference>
<dbReference type="InterPro" id="IPR013740">
    <property type="entry name" value="Redoxin"/>
</dbReference>
<comment type="similarity">
    <text evidence="2">Belongs to the DsbD family.</text>
</comment>
<feature type="transmembrane region" description="Helical" evidence="9">
    <location>
        <begin position="208"/>
        <end position="228"/>
    </location>
</feature>
<name>A0AAX3H3J2_CLODI</name>
<dbReference type="Pfam" id="PF02683">
    <property type="entry name" value="DsbD_TM"/>
    <property type="match status" value="1"/>
</dbReference>
<evidence type="ECO:0000256" key="5">
    <source>
        <dbReference type="ARBA" id="ARBA00022748"/>
    </source>
</evidence>
<reference evidence="11 12" key="1">
    <citation type="submission" date="2019-02" db="EMBL/GenBank/DDBJ databases">
        <authorList>
            <consortium name="Pathogen Informatics"/>
        </authorList>
    </citation>
    <scope>NUCLEOTIDE SEQUENCE [LARGE SCALE GENOMIC DNA]</scope>
    <source>
        <strain evidence="11 12">078GUE027</strain>
    </source>
</reference>
<evidence type="ECO:0000313" key="12">
    <source>
        <dbReference type="Proteomes" id="UP000346772"/>
    </source>
</evidence>
<evidence type="ECO:0000256" key="1">
    <source>
        <dbReference type="ARBA" id="ARBA00004651"/>
    </source>
</evidence>
<evidence type="ECO:0000256" key="9">
    <source>
        <dbReference type="SAM" id="Phobius"/>
    </source>
</evidence>
<protein>
    <submittedName>
        <fullName evidence="11">Cytochrome C assembly protein</fullName>
    </submittedName>
</protein>
<sequence length="425" mass="47855">MQNVNLFLVFIEGIVSFFSPCILPILPIYLSILSNSSVENLKEGKTSFIGSSLFKNTIFFALGISTTFFILGSSVKVLSMFFNENKDLIMFIGGIIIIIMGLFYMGIIKSSILNREKRFNVKFKEMRAITAFLLGFTFSFGWTPCIGPILASVLVMVSSSSNHLSANLLIAVYTIGFILPFIITAMFYSKLFKTIDKIKSNMEIIKKIGGIILIVSGILMMVNGFGSISKHFNMSQNSKIESKQEENKRENSTNKEERSEGNDSQKDSNNENNDEGSNDEDRIKSIDFTLTDQYGKTHKLSDYEGKVVFLNFWATWCPPCKEEMPHIEQLYKDYNKNNDDVVILGVASPNLGREGSREHVVNFLKDQGYTFPVVLDEDGALAYQYGINAFPTTFIIDKEGYVTQYIPGAMDKATMASFIENQRNK</sequence>
<evidence type="ECO:0000256" key="6">
    <source>
        <dbReference type="ARBA" id="ARBA00022989"/>
    </source>
</evidence>
<organism evidence="11 12">
    <name type="scientific">Clostridioides difficile</name>
    <name type="common">Peptoclostridium difficile</name>
    <dbReference type="NCBI Taxonomy" id="1496"/>
    <lineage>
        <taxon>Bacteria</taxon>
        <taxon>Bacillati</taxon>
        <taxon>Bacillota</taxon>
        <taxon>Clostridia</taxon>
        <taxon>Peptostreptococcales</taxon>
        <taxon>Peptostreptococcaceae</taxon>
        <taxon>Clostridioides</taxon>
    </lineage>
</organism>
<keyword evidence="6 9" id="KW-1133">Transmembrane helix</keyword>
<dbReference type="Pfam" id="PF08534">
    <property type="entry name" value="Redoxin"/>
    <property type="match status" value="1"/>
</dbReference>
<evidence type="ECO:0000256" key="7">
    <source>
        <dbReference type="ARBA" id="ARBA00023136"/>
    </source>
</evidence>
<feature type="domain" description="Thioredoxin" evidence="10">
    <location>
        <begin position="279"/>
        <end position="424"/>
    </location>
</feature>
<dbReference type="InterPro" id="IPR013766">
    <property type="entry name" value="Thioredoxin_domain"/>
</dbReference>
<dbReference type="InterPro" id="IPR003834">
    <property type="entry name" value="Cyt_c_assmbl_TM_dom"/>
</dbReference>
<dbReference type="PANTHER" id="PTHR31272">
    <property type="entry name" value="CYTOCHROME C-TYPE BIOGENESIS PROTEIN HI_1454-RELATED"/>
    <property type="match status" value="1"/>
</dbReference>
<dbReference type="CDD" id="cd02966">
    <property type="entry name" value="TlpA_like_family"/>
    <property type="match status" value="1"/>
</dbReference>